<comment type="caution">
    <text evidence="1">The sequence shown here is derived from an EMBL/GenBank/DDBJ whole genome shotgun (WGS) entry which is preliminary data.</text>
</comment>
<name>A0A9J5YYK7_SOLCO</name>
<keyword evidence="2" id="KW-1185">Reference proteome</keyword>
<reference evidence="1 2" key="1">
    <citation type="submission" date="2020-09" db="EMBL/GenBank/DDBJ databases">
        <title>De no assembly of potato wild relative species, Solanum commersonii.</title>
        <authorList>
            <person name="Cho K."/>
        </authorList>
    </citation>
    <scope>NUCLEOTIDE SEQUENCE [LARGE SCALE GENOMIC DNA]</scope>
    <source>
        <strain evidence="1">LZ3.2</strain>
        <tissue evidence="1">Leaf</tissue>
    </source>
</reference>
<dbReference type="AlphaFoldDB" id="A0A9J5YYK7"/>
<evidence type="ECO:0000313" key="1">
    <source>
        <dbReference type="EMBL" id="KAG5604815.1"/>
    </source>
</evidence>
<organism evidence="1 2">
    <name type="scientific">Solanum commersonii</name>
    <name type="common">Commerson's wild potato</name>
    <name type="synonym">Commerson's nightshade</name>
    <dbReference type="NCBI Taxonomy" id="4109"/>
    <lineage>
        <taxon>Eukaryota</taxon>
        <taxon>Viridiplantae</taxon>
        <taxon>Streptophyta</taxon>
        <taxon>Embryophyta</taxon>
        <taxon>Tracheophyta</taxon>
        <taxon>Spermatophyta</taxon>
        <taxon>Magnoliopsida</taxon>
        <taxon>eudicotyledons</taxon>
        <taxon>Gunneridae</taxon>
        <taxon>Pentapetalae</taxon>
        <taxon>asterids</taxon>
        <taxon>lamiids</taxon>
        <taxon>Solanales</taxon>
        <taxon>Solanaceae</taxon>
        <taxon>Solanoideae</taxon>
        <taxon>Solaneae</taxon>
        <taxon>Solanum</taxon>
    </lineage>
</organism>
<gene>
    <name evidence="1" type="ORF">H5410_026307</name>
</gene>
<protein>
    <submittedName>
        <fullName evidence="1">Uncharacterized protein</fullName>
    </submittedName>
</protein>
<feature type="non-terminal residue" evidence="1">
    <location>
        <position position="1"/>
    </location>
</feature>
<proteinExistence type="predicted"/>
<evidence type="ECO:0000313" key="2">
    <source>
        <dbReference type="Proteomes" id="UP000824120"/>
    </source>
</evidence>
<dbReference type="OrthoDB" id="1435349at2759"/>
<dbReference type="Proteomes" id="UP000824120">
    <property type="component" value="Chromosome 5"/>
</dbReference>
<sequence>REELEELMTLLERTFNRHSTGGKRRAIGLLHGTGGDSSIGETTPADGSFVEHQISESPQKINNVKIKDQKLINKSQDGLGIRNSKIQNNCLLMKWLWRFHEEESTLWREVIQHKYGRSSPWYSNEVKTTYEVGAGDQSELYGQAPL</sequence>
<accession>A0A9J5YYK7</accession>
<dbReference type="EMBL" id="JACXVP010000005">
    <property type="protein sequence ID" value="KAG5604815.1"/>
    <property type="molecule type" value="Genomic_DNA"/>
</dbReference>